<feature type="domain" description="Mannitol dehydrogenase C-terminal" evidence="9">
    <location>
        <begin position="202"/>
        <end position="347"/>
    </location>
</feature>
<dbReference type="InterPro" id="IPR023027">
    <property type="entry name" value="Mannitol_DH_CS"/>
</dbReference>
<evidence type="ECO:0000256" key="7">
    <source>
        <dbReference type="HAMAP-Rule" id="MF_00196"/>
    </source>
</evidence>
<name>A0AB39BF89_9MICO</name>
<dbReference type="HAMAP" id="MF_00196">
    <property type="entry name" value="Mannitol_dehydrog"/>
    <property type="match status" value="1"/>
</dbReference>
<dbReference type="InterPro" id="IPR013118">
    <property type="entry name" value="Mannitol_DH_C"/>
</dbReference>
<dbReference type="PANTHER" id="PTHR30524">
    <property type="entry name" value="MANNITOL-1-PHOSPHATE 5-DEHYDROGENASE"/>
    <property type="match status" value="1"/>
</dbReference>
<dbReference type="Pfam" id="PF08125">
    <property type="entry name" value="Mannitol_dh_C"/>
    <property type="match status" value="1"/>
</dbReference>
<reference evidence="10" key="1">
    <citation type="submission" date="2024-05" db="EMBL/GenBank/DDBJ databases">
        <title>Herbiconiux sp. A18JL235.</title>
        <authorList>
            <person name="Zhang G."/>
        </authorList>
    </citation>
    <scope>NUCLEOTIDE SEQUENCE</scope>
    <source>
        <strain evidence="10">A18JL235</strain>
    </source>
</reference>
<keyword evidence="4 7" id="KW-0560">Oxidoreductase</keyword>
<dbReference type="SUPFAM" id="SSF48179">
    <property type="entry name" value="6-phosphogluconate dehydrogenase C-terminal domain-like"/>
    <property type="match status" value="1"/>
</dbReference>
<dbReference type="EC" id="1.1.1.17" evidence="2 7"/>
<proteinExistence type="inferred from homology"/>
<evidence type="ECO:0000313" key="10">
    <source>
        <dbReference type="EMBL" id="XDI04908.1"/>
    </source>
</evidence>
<dbReference type="InterPro" id="IPR013131">
    <property type="entry name" value="Mannitol_DH_N"/>
</dbReference>
<dbReference type="GO" id="GO:0008926">
    <property type="term" value="F:mannitol-1-phosphate 5-dehydrogenase activity"/>
    <property type="evidence" value="ECO:0007669"/>
    <property type="project" value="UniProtKB-UniRule"/>
</dbReference>
<dbReference type="EMBL" id="CP162511">
    <property type="protein sequence ID" value="XDI04908.1"/>
    <property type="molecule type" value="Genomic_DNA"/>
</dbReference>
<organism evidence="10">
    <name type="scientific">Herbiconiux sp. A18JL235</name>
    <dbReference type="NCBI Taxonomy" id="3152363"/>
    <lineage>
        <taxon>Bacteria</taxon>
        <taxon>Bacillati</taxon>
        <taxon>Actinomycetota</taxon>
        <taxon>Actinomycetes</taxon>
        <taxon>Micrococcales</taxon>
        <taxon>Microbacteriaceae</taxon>
        <taxon>Herbiconiux</taxon>
    </lineage>
</organism>
<evidence type="ECO:0000256" key="1">
    <source>
        <dbReference type="ARBA" id="ARBA00006541"/>
    </source>
</evidence>
<dbReference type="SUPFAM" id="SSF51735">
    <property type="entry name" value="NAD(P)-binding Rossmann-fold domains"/>
    <property type="match status" value="1"/>
</dbReference>
<dbReference type="Gene3D" id="1.10.1040.10">
    <property type="entry name" value="N-(1-d-carboxylethyl)-l-norvaline Dehydrogenase, domain 2"/>
    <property type="match status" value="1"/>
</dbReference>
<keyword evidence="5 7" id="KW-0520">NAD</keyword>
<dbReference type="PROSITE" id="PS00974">
    <property type="entry name" value="MANNITOL_DHGENASE"/>
    <property type="match status" value="1"/>
</dbReference>
<sequence>MKAVHFGAGNIGRGFVGLILHDAGYEIVFADVNAELIDALAASESYRVHAVGENSSTRTVTGYRALNSGTDTDAVVAEIATADVVTTAVGPTILKFVAPVIAEALGRRSPDLAPLTVMACENAINATDLLRAEVVGRLEGGDGAPELARVVFANTAVDRIVPNQAPDAGLDVTVEDFFEWAIEVGPFGDAVPDIPDAHFVPDLAPYIERKLFTVNTGHATVAYHGWVEGASTLADALSMPEVFAEVKAVLEETKALLVAKHEFDPATQEAYLEKNLVRFANPYLTDTPERVGRQPLRKISRHERFIGPAAELAERGLPAEALLRAVRAALRFDAPGDPQTAELADRLSSLSPERFATEVCGIEPEHPLFDALAGTIRSVDAYR</sequence>
<dbReference type="NCBIfam" id="NF002652">
    <property type="entry name" value="PRK02318.2-5"/>
    <property type="match status" value="1"/>
</dbReference>
<dbReference type="InterPro" id="IPR000669">
    <property type="entry name" value="Mannitol_DH"/>
</dbReference>
<dbReference type="Gene3D" id="3.40.50.720">
    <property type="entry name" value="NAD(P)-binding Rossmann-like Domain"/>
    <property type="match status" value="1"/>
</dbReference>
<evidence type="ECO:0000256" key="3">
    <source>
        <dbReference type="ARBA" id="ARBA00016219"/>
    </source>
</evidence>
<gene>
    <name evidence="7" type="primary">mtlD</name>
    <name evidence="10" type="ORF">ABFY20_16450</name>
</gene>
<dbReference type="GO" id="GO:0005829">
    <property type="term" value="C:cytosol"/>
    <property type="evidence" value="ECO:0007669"/>
    <property type="project" value="TreeGrafter"/>
</dbReference>
<accession>A0AB39BF89</accession>
<dbReference type="AlphaFoldDB" id="A0AB39BF89"/>
<comment type="catalytic activity">
    <reaction evidence="6 7">
        <text>D-mannitol 1-phosphate + NAD(+) = beta-D-fructose 6-phosphate + NADH + H(+)</text>
        <dbReference type="Rhea" id="RHEA:19661"/>
        <dbReference type="ChEBI" id="CHEBI:15378"/>
        <dbReference type="ChEBI" id="CHEBI:57540"/>
        <dbReference type="ChEBI" id="CHEBI:57634"/>
        <dbReference type="ChEBI" id="CHEBI:57945"/>
        <dbReference type="ChEBI" id="CHEBI:61381"/>
        <dbReference type="EC" id="1.1.1.17"/>
    </reaction>
</comment>
<evidence type="ECO:0000256" key="2">
    <source>
        <dbReference type="ARBA" id="ARBA00012939"/>
    </source>
</evidence>
<evidence type="ECO:0000256" key="6">
    <source>
        <dbReference type="ARBA" id="ARBA00048615"/>
    </source>
</evidence>
<dbReference type="InterPro" id="IPR036291">
    <property type="entry name" value="NAD(P)-bd_dom_sf"/>
</dbReference>
<evidence type="ECO:0000256" key="4">
    <source>
        <dbReference type="ARBA" id="ARBA00023002"/>
    </source>
</evidence>
<dbReference type="InterPro" id="IPR023028">
    <property type="entry name" value="Mannitol_1_phos_5_DH"/>
</dbReference>
<dbReference type="InterPro" id="IPR008927">
    <property type="entry name" value="6-PGluconate_DH-like_C_sf"/>
</dbReference>
<evidence type="ECO:0000256" key="5">
    <source>
        <dbReference type="ARBA" id="ARBA00023027"/>
    </source>
</evidence>
<evidence type="ECO:0000259" key="8">
    <source>
        <dbReference type="Pfam" id="PF01232"/>
    </source>
</evidence>
<feature type="domain" description="Mannitol dehydrogenase N-terminal" evidence="8">
    <location>
        <begin position="1"/>
        <end position="193"/>
    </location>
</feature>
<dbReference type="PRINTS" id="PR00084">
    <property type="entry name" value="MTLDHDRGNASE"/>
</dbReference>
<feature type="binding site" evidence="7">
    <location>
        <begin position="3"/>
        <end position="14"/>
    </location>
    <ligand>
        <name>NAD(+)</name>
        <dbReference type="ChEBI" id="CHEBI:57540"/>
    </ligand>
</feature>
<protein>
    <recommendedName>
        <fullName evidence="3 7">Mannitol-1-phosphate 5-dehydrogenase</fullName>
        <ecNumber evidence="2 7">1.1.1.17</ecNumber>
    </recommendedName>
</protein>
<dbReference type="RefSeq" id="WP_368497298.1">
    <property type="nucleotide sequence ID" value="NZ_CP162511.1"/>
</dbReference>
<dbReference type="InterPro" id="IPR013328">
    <property type="entry name" value="6PGD_dom2"/>
</dbReference>
<dbReference type="GO" id="GO:0019592">
    <property type="term" value="P:mannitol catabolic process"/>
    <property type="evidence" value="ECO:0007669"/>
    <property type="project" value="TreeGrafter"/>
</dbReference>
<dbReference type="PANTHER" id="PTHR30524:SF0">
    <property type="entry name" value="ALTRONATE OXIDOREDUCTASE-RELATED"/>
    <property type="match status" value="1"/>
</dbReference>
<evidence type="ECO:0000259" key="9">
    <source>
        <dbReference type="Pfam" id="PF08125"/>
    </source>
</evidence>
<comment type="similarity">
    <text evidence="1 7">Belongs to the mannitol dehydrogenase family.</text>
</comment>
<dbReference type="Pfam" id="PF01232">
    <property type="entry name" value="Mannitol_dh"/>
    <property type="match status" value="1"/>
</dbReference>